<evidence type="ECO:0000313" key="7">
    <source>
        <dbReference type="Proteomes" id="UP000030765"/>
    </source>
</evidence>
<evidence type="ECO:0000256" key="3">
    <source>
        <dbReference type="SAM" id="Coils"/>
    </source>
</evidence>
<evidence type="ECO:0000256" key="1">
    <source>
        <dbReference type="ARBA" id="ARBA00018690"/>
    </source>
</evidence>
<dbReference type="InterPro" id="IPR041741">
    <property type="entry name" value="SMC3_ABC_euk"/>
</dbReference>
<dbReference type="EMBL" id="KE524974">
    <property type="protein sequence ID" value="KFB38901.1"/>
    <property type="molecule type" value="Genomic_DNA"/>
</dbReference>
<dbReference type="InterPro" id="IPR003395">
    <property type="entry name" value="RecF/RecN/SMC_N"/>
</dbReference>
<dbReference type="SUPFAM" id="SSF52540">
    <property type="entry name" value="P-loop containing nucleoside triphosphate hydrolases"/>
    <property type="match status" value="1"/>
</dbReference>
<dbReference type="AlphaFoldDB" id="A0A084VLQ7"/>
<name>A0A084VLQ7_ANOSI</name>
<feature type="coiled-coil region" evidence="3">
    <location>
        <begin position="275"/>
        <end position="352"/>
    </location>
</feature>
<dbReference type="PANTHER" id="PTHR43977">
    <property type="entry name" value="STRUCTURAL MAINTENANCE OF CHROMOSOMES PROTEIN 3"/>
    <property type="match status" value="1"/>
</dbReference>
<reference evidence="6" key="2">
    <citation type="submission" date="2020-05" db="UniProtKB">
        <authorList>
            <consortium name="EnsemblMetazoa"/>
        </authorList>
    </citation>
    <scope>IDENTIFICATION</scope>
</reference>
<accession>A0A084VLQ7</accession>
<keyword evidence="2" id="KW-0131">Cell cycle</keyword>
<evidence type="ECO:0000259" key="4">
    <source>
        <dbReference type="Pfam" id="PF02463"/>
    </source>
</evidence>
<dbReference type="VEuPathDB" id="VectorBase:ASIC006218"/>
<dbReference type="EnsemblMetazoa" id="ASIC006218-RA">
    <property type="protein sequence ID" value="ASIC006218-PA"/>
    <property type="gene ID" value="ASIC006218"/>
</dbReference>
<dbReference type="VEuPathDB" id="VectorBase:ASIS002524"/>
<protein>
    <recommendedName>
        <fullName evidence="1">Structural maintenance of chromosomes protein 3</fullName>
    </recommendedName>
</protein>
<dbReference type="OrthoDB" id="431497at2759"/>
<dbReference type="Proteomes" id="UP000030765">
    <property type="component" value="Unassembled WGS sequence"/>
</dbReference>
<dbReference type="GO" id="GO:0005524">
    <property type="term" value="F:ATP binding"/>
    <property type="evidence" value="ECO:0007669"/>
    <property type="project" value="InterPro"/>
</dbReference>
<sequence>MHIKQVFIQGFKSYRKQTAVEPFDKRLNVVVGCNGSGKSNFFYAIQFVLSDEFTHLRPEQWQALLPEDTDTRAVSAYVEIIFDNTDNRVPIDKEEISLRRAISPKNDQYFLNKKVVPRSEVVNLLESAGFSNSNPYYIVQQGMISQMATAPDSHRLKLLLEVAGTRLYDERKEKSINLLRETEGKLEKNYEYLRTIEDRLNTLEEKQEEEKEYQKWHKERRTLEYIIHETVQKDTRRHLEKLDVQRKSSGDKQMLLTQDIQKAQGRVKAAREILVENRKRQLTNCRNEVVSVEKRAKEVLADTEEVERKLNDAMKQKKTLPKGLETLFQKENEAQERLEEDIKRQLEVLEVRKVEAIRFTFRQVAANFTEVFQKLVPAGKGHLILRSTADPEGNDMERDVETSDEFTGIGIRVSFTQLEEEMREMNQLSAGQKWLVALAFIFAIQKCDPAPFYLFDAIDQALDDQRSKAVAEMIHELSEKAQVITTTFRPELMDKAHKFYGVRFRNKVSHVDCISKEVARGFIYGRATLG</sequence>
<feature type="domain" description="RecF/RecN/SMC N-terminal" evidence="4">
    <location>
        <begin position="2"/>
        <end position="509"/>
    </location>
</feature>
<evidence type="ECO:0000313" key="5">
    <source>
        <dbReference type="EMBL" id="KFB38901.1"/>
    </source>
</evidence>
<dbReference type="FunFam" id="3.40.50.300:FF:000424">
    <property type="entry name" value="Structural maintenance of chromosomes 3"/>
    <property type="match status" value="1"/>
</dbReference>
<dbReference type="STRING" id="74873.A0A084VLQ7"/>
<dbReference type="OMA" id="IVYELET"/>
<proteinExistence type="predicted"/>
<keyword evidence="7" id="KW-1185">Reference proteome</keyword>
<dbReference type="GO" id="GO:0016887">
    <property type="term" value="F:ATP hydrolysis activity"/>
    <property type="evidence" value="ECO:0007669"/>
    <property type="project" value="InterPro"/>
</dbReference>
<gene>
    <name evidence="5" type="ORF">ZHAS_00006218</name>
</gene>
<reference evidence="5 7" key="1">
    <citation type="journal article" date="2014" name="BMC Genomics">
        <title>Genome sequence of Anopheles sinensis provides insight into genetics basis of mosquito competence for malaria parasites.</title>
        <authorList>
            <person name="Zhou D."/>
            <person name="Zhang D."/>
            <person name="Ding G."/>
            <person name="Shi L."/>
            <person name="Hou Q."/>
            <person name="Ye Y."/>
            <person name="Xu Y."/>
            <person name="Zhou H."/>
            <person name="Xiong C."/>
            <person name="Li S."/>
            <person name="Yu J."/>
            <person name="Hong S."/>
            <person name="Yu X."/>
            <person name="Zou P."/>
            <person name="Chen C."/>
            <person name="Chang X."/>
            <person name="Wang W."/>
            <person name="Lv Y."/>
            <person name="Sun Y."/>
            <person name="Ma L."/>
            <person name="Shen B."/>
            <person name="Zhu C."/>
        </authorList>
    </citation>
    <scope>NUCLEOTIDE SEQUENCE [LARGE SCALE GENOMIC DNA]</scope>
</reference>
<dbReference type="CDD" id="cd03272">
    <property type="entry name" value="ABC_SMC3_euk"/>
    <property type="match status" value="1"/>
</dbReference>
<dbReference type="Gene3D" id="3.40.50.300">
    <property type="entry name" value="P-loop containing nucleotide triphosphate hydrolases"/>
    <property type="match status" value="2"/>
</dbReference>
<dbReference type="EMBL" id="ATLV01014544">
    <property type="status" value="NOT_ANNOTATED_CDS"/>
    <property type="molecule type" value="Genomic_DNA"/>
</dbReference>
<organism evidence="5">
    <name type="scientific">Anopheles sinensis</name>
    <name type="common">Mosquito</name>
    <dbReference type="NCBI Taxonomy" id="74873"/>
    <lineage>
        <taxon>Eukaryota</taxon>
        <taxon>Metazoa</taxon>
        <taxon>Ecdysozoa</taxon>
        <taxon>Arthropoda</taxon>
        <taxon>Hexapoda</taxon>
        <taxon>Insecta</taxon>
        <taxon>Pterygota</taxon>
        <taxon>Neoptera</taxon>
        <taxon>Endopterygota</taxon>
        <taxon>Diptera</taxon>
        <taxon>Nematocera</taxon>
        <taxon>Culicoidea</taxon>
        <taxon>Culicidae</taxon>
        <taxon>Anophelinae</taxon>
        <taxon>Anopheles</taxon>
    </lineage>
</organism>
<dbReference type="InterPro" id="IPR027417">
    <property type="entry name" value="P-loop_NTPase"/>
</dbReference>
<keyword evidence="3" id="KW-0175">Coiled coil</keyword>
<evidence type="ECO:0000256" key="2">
    <source>
        <dbReference type="ARBA" id="ARBA00023306"/>
    </source>
</evidence>
<dbReference type="Pfam" id="PF02463">
    <property type="entry name" value="SMC_N"/>
    <property type="match status" value="1"/>
</dbReference>
<evidence type="ECO:0000313" key="6">
    <source>
        <dbReference type="EnsemblMetazoa" id="ASIC006218-PA"/>
    </source>
</evidence>